<evidence type="ECO:0000256" key="2">
    <source>
        <dbReference type="ARBA" id="ARBA00022793"/>
    </source>
</evidence>
<dbReference type="SUPFAM" id="SSF51419">
    <property type="entry name" value="PLP-binding barrel"/>
    <property type="match status" value="1"/>
</dbReference>
<evidence type="ECO:0000256" key="3">
    <source>
        <dbReference type="ARBA" id="ARBA00022898"/>
    </source>
</evidence>
<evidence type="ECO:0000256" key="4">
    <source>
        <dbReference type="ARBA" id="ARBA00023239"/>
    </source>
</evidence>
<keyword evidence="7" id="KW-1185">Reference proteome</keyword>
<dbReference type="InterPro" id="IPR022644">
    <property type="entry name" value="De-COase2_N"/>
</dbReference>
<sequence length="422" mass="45605">MTPDALAATSAAAFPCAPALWWERPDLRYVGRDLHLAGRNLADLARQAGTPAYVYSGPRVLENLRRLTAALESTGLPHALRYAMKANRHGPLLTWMKASGLCGIDACSPNELRFAVQCGFRPEEVSYTATSVSEADLAVLARHPETWVNADSLSTIRRLAAVSPGREIGIRVNPALGVGYGENQLLRYSGERTSKFGIYRDRFEEALALAASHGLTVRGIHFHVGCGYLNAQLPAWAEVVRECLWFLDRVPQARLVNLGGGLGVPHVAGDRPLDLEAWAAVIRDSFAGRGVEVWVEPGDYVVKDAGVLLLQANTVERKRATTFVGVDGGFNLAVEPVFYRLPCEPVPARLRQDPARAWAADALAPVTIAGNINEALDLWAEALPFPAVEEGDVIAFLNAGGYAAAMGSNHCMRAQASEHLLL</sequence>
<dbReference type="SUPFAM" id="SSF50621">
    <property type="entry name" value="Alanine racemase C-terminal domain-like"/>
    <property type="match status" value="1"/>
</dbReference>
<dbReference type="InterPro" id="IPR029066">
    <property type="entry name" value="PLP-binding_barrel"/>
</dbReference>
<feature type="domain" description="Orn/DAP/Arg decarboxylase 2 N-terminal" evidence="5">
    <location>
        <begin position="66"/>
        <end position="302"/>
    </location>
</feature>
<dbReference type="RefSeq" id="WP_377356021.1">
    <property type="nucleotide sequence ID" value="NZ_JBHTCM010000004.1"/>
</dbReference>
<dbReference type="PRINTS" id="PR01179">
    <property type="entry name" value="ODADCRBXLASE"/>
</dbReference>
<gene>
    <name evidence="6" type="ORF">ACFQPS_02040</name>
</gene>
<accession>A0ABW2KPR0</accession>
<dbReference type="Proteomes" id="UP001596456">
    <property type="component" value="Unassembled WGS sequence"/>
</dbReference>
<dbReference type="EMBL" id="JBHTCM010000004">
    <property type="protein sequence ID" value="MFC7331932.1"/>
    <property type="molecule type" value="Genomic_DNA"/>
</dbReference>
<comment type="caution">
    <text evidence="6">The sequence shown here is derived from an EMBL/GenBank/DDBJ whole genome shotgun (WGS) entry which is preliminary data.</text>
</comment>
<dbReference type="InterPro" id="IPR022653">
    <property type="entry name" value="De-COase2_pyr-phos_BS"/>
</dbReference>
<keyword evidence="3" id="KW-0663">Pyridoxal phosphate</keyword>
<evidence type="ECO:0000259" key="5">
    <source>
        <dbReference type="Pfam" id="PF02784"/>
    </source>
</evidence>
<dbReference type="InterPro" id="IPR009006">
    <property type="entry name" value="Ala_racemase/Decarboxylase_C"/>
</dbReference>
<keyword evidence="4 6" id="KW-0456">Lyase</keyword>
<protein>
    <submittedName>
        <fullName evidence="6">Diaminopimelate decarboxylase</fullName>
        <ecNumber evidence="6">4.1.1.20</ecNumber>
    </submittedName>
</protein>
<name>A0ABW2KPR0_9PROT</name>
<evidence type="ECO:0000313" key="6">
    <source>
        <dbReference type="EMBL" id="MFC7331932.1"/>
    </source>
</evidence>
<dbReference type="GO" id="GO:0008836">
    <property type="term" value="F:diaminopimelate decarboxylase activity"/>
    <property type="evidence" value="ECO:0007669"/>
    <property type="project" value="UniProtKB-EC"/>
</dbReference>
<reference evidence="7" key="1">
    <citation type="journal article" date="2019" name="Int. J. Syst. Evol. Microbiol.">
        <title>The Global Catalogue of Microorganisms (GCM) 10K type strain sequencing project: providing services to taxonomists for standard genome sequencing and annotation.</title>
        <authorList>
            <consortium name="The Broad Institute Genomics Platform"/>
            <consortium name="The Broad Institute Genome Sequencing Center for Infectious Disease"/>
            <person name="Wu L."/>
            <person name="Ma J."/>
        </authorList>
    </citation>
    <scope>NUCLEOTIDE SEQUENCE [LARGE SCALE GENOMIC DNA]</scope>
    <source>
        <strain evidence="7">CGMCC 1.16275</strain>
    </source>
</reference>
<dbReference type="Gene3D" id="2.40.37.10">
    <property type="entry name" value="Lyase, Ornithine Decarboxylase, Chain A, domain 1"/>
    <property type="match status" value="1"/>
</dbReference>
<dbReference type="PRINTS" id="PR01181">
    <property type="entry name" value="DAPDCRBXLASE"/>
</dbReference>
<dbReference type="PANTHER" id="PTHR43727:SF2">
    <property type="entry name" value="GROUP IV DECARBOXYLASE"/>
    <property type="match status" value="1"/>
</dbReference>
<organism evidence="6 7">
    <name type="scientific">Rhodocista pekingensis</name>
    <dbReference type="NCBI Taxonomy" id="201185"/>
    <lineage>
        <taxon>Bacteria</taxon>
        <taxon>Pseudomonadati</taxon>
        <taxon>Pseudomonadota</taxon>
        <taxon>Alphaproteobacteria</taxon>
        <taxon>Rhodospirillales</taxon>
        <taxon>Azospirillaceae</taxon>
        <taxon>Rhodocista</taxon>
    </lineage>
</organism>
<evidence type="ECO:0000256" key="1">
    <source>
        <dbReference type="ARBA" id="ARBA00001933"/>
    </source>
</evidence>
<dbReference type="PANTHER" id="PTHR43727">
    <property type="entry name" value="DIAMINOPIMELATE DECARBOXYLASE"/>
    <property type="match status" value="1"/>
</dbReference>
<dbReference type="Pfam" id="PF02784">
    <property type="entry name" value="Orn_Arg_deC_N"/>
    <property type="match status" value="1"/>
</dbReference>
<dbReference type="InterPro" id="IPR000183">
    <property type="entry name" value="Orn/DAP/Arg_de-COase"/>
</dbReference>
<proteinExistence type="predicted"/>
<dbReference type="InterPro" id="IPR002986">
    <property type="entry name" value="DAP_deCOOHase_LysA"/>
</dbReference>
<comment type="cofactor">
    <cofactor evidence="1">
        <name>pyridoxal 5'-phosphate</name>
        <dbReference type="ChEBI" id="CHEBI:597326"/>
    </cofactor>
</comment>
<keyword evidence="2" id="KW-0210">Decarboxylase</keyword>
<evidence type="ECO:0000313" key="7">
    <source>
        <dbReference type="Proteomes" id="UP001596456"/>
    </source>
</evidence>
<dbReference type="EC" id="4.1.1.20" evidence="6"/>
<dbReference type="Gene3D" id="3.20.20.10">
    <property type="entry name" value="Alanine racemase"/>
    <property type="match status" value="1"/>
</dbReference>
<dbReference type="PROSITE" id="PS00878">
    <property type="entry name" value="ODR_DC_2_1"/>
    <property type="match status" value="1"/>
</dbReference>
<dbReference type="CDD" id="cd06828">
    <property type="entry name" value="PLPDE_III_DapDC"/>
    <property type="match status" value="1"/>
</dbReference>